<keyword evidence="3" id="KW-1185">Reference proteome</keyword>
<gene>
    <name evidence="2" type="ORF">OHC33_004792</name>
</gene>
<dbReference type="Pfam" id="PF13489">
    <property type="entry name" value="Methyltransf_23"/>
    <property type="match status" value="1"/>
</dbReference>
<dbReference type="Proteomes" id="UP001316803">
    <property type="component" value="Unassembled WGS sequence"/>
</dbReference>
<sequence>METPGAAPADAILGNQDRPIEAEADAGYASDTDSNAGSDLTSLSSSAFNYQYENGRRYHAYRAGKYILPNDEKEQDRLDLMHHVFRLALDGELCYSKLDNPLNILDIGTGTGIWAIEMGDEYPEARVIGTDVSPIQPNWLPPNVFFQVDDVTDEWAFPAEHFDFIHIRCLGGGVRDWPAILKQAYNHLKPGGKIELTEGRTHLCCDDGTYSTKSETYRWVDTFHKIARANGLEFDPFPMMPDWLREGGFVNVNVTERPCPIGTWPKDKKLKEMGRFFRHQFIEGAVDSYSLALFTRIGGWDEAAVHVLLANVRNEFKNNKVHVYTHCSYAIAEKPRN</sequence>
<evidence type="ECO:0008006" key="4">
    <source>
        <dbReference type="Google" id="ProtNLM"/>
    </source>
</evidence>
<evidence type="ECO:0000313" key="2">
    <source>
        <dbReference type="EMBL" id="KAK5954219.1"/>
    </source>
</evidence>
<proteinExistence type="predicted"/>
<evidence type="ECO:0000313" key="3">
    <source>
        <dbReference type="Proteomes" id="UP001316803"/>
    </source>
</evidence>
<comment type="caution">
    <text evidence="2">The sequence shown here is derived from an EMBL/GenBank/DDBJ whole genome shotgun (WGS) entry which is preliminary data.</text>
</comment>
<dbReference type="InterPro" id="IPR029063">
    <property type="entry name" value="SAM-dependent_MTases_sf"/>
</dbReference>
<dbReference type="AlphaFoldDB" id="A0AAN8EF64"/>
<name>A0AAN8EF64_9EURO</name>
<reference evidence="2 3" key="1">
    <citation type="submission" date="2022-12" db="EMBL/GenBank/DDBJ databases">
        <title>Genomic features and morphological characterization of a novel Knufia sp. strain isolated from spacecraft assembly facility.</title>
        <authorList>
            <person name="Teixeira M."/>
            <person name="Chander A.M."/>
            <person name="Stajich J.E."/>
            <person name="Venkateswaran K."/>
        </authorList>
    </citation>
    <scope>NUCLEOTIDE SEQUENCE [LARGE SCALE GENOMIC DNA]</scope>
    <source>
        <strain evidence="2 3">FJI-L2-BK-P2</strain>
    </source>
</reference>
<dbReference type="SUPFAM" id="SSF53335">
    <property type="entry name" value="S-adenosyl-L-methionine-dependent methyltransferases"/>
    <property type="match status" value="1"/>
</dbReference>
<dbReference type="PANTHER" id="PTHR43591:SF10">
    <property type="entry name" value="ABC TRANSMEMBRANE TYPE-1 DOMAIN-CONTAINING PROTEIN-RELATED"/>
    <property type="match status" value="1"/>
</dbReference>
<dbReference type="PANTHER" id="PTHR43591">
    <property type="entry name" value="METHYLTRANSFERASE"/>
    <property type="match status" value="1"/>
</dbReference>
<dbReference type="EMBL" id="JAKLMC020000009">
    <property type="protein sequence ID" value="KAK5954219.1"/>
    <property type="molecule type" value="Genomic_DNA"/>
</dbReference>
<evidence type="ECO:0000256" key="1">
    <source>
        <dbReference type="SAM" id="MobiDB-lite"/>
    </source>
</evidence>
<dbReference type="Gene3D" id="3.40.50.150">
    <property type="entry name" value="Vaccinia Virus protein VP39"/>
    <property type="match status" value="1"/>
</dbReference>
<feature type="compositionally biased region" description="Polar residues" evidence="1">
    <location>
        <begin position="31"/>
        <end position="40"/>
    </location>
</feature>
<organism evidence="2 3">
    <name type="scientific">Knufia fluminis</name>
    <dbReference type="NCBI Taxonomy" id="191047"/>
    <lineage>
        <taxon>Eukaryota</taxon>
        <taxon>Fungi</taxon>
        <taxon>Dikarya</taxon>
        <taxon>Ascomycota</taxon>
        <taxon>Pezizomycotina</taxon>
        <taxon>Eurotiomycetes</taxon>
        <taxon>Chaetothyriomycetidae</taxon>
        <taxon>Chaetothyriales</taxon>
        <taxon>Trichomeriaceae</taxon>
        <taxon>Knufia</taxon>
    </lineage>
</organism>
<protein>
    <recommendedName>
        <fullName evidence="4">S-adenosyl-L-methionine-dependent methyltransferase</fullName>
    </recommendedName>
</protein>
<dbReference type="GO" id="GO:0008168">
    <property type="term" value="F:methyltransferase activity"/>
    <property type="evidence" value="ECO:0007669"/>
    <property type="project" value="TreeGrafter"/>
</dbReference>
<feature type="region of interest" description="Disordered" evidence="1">
    <location>
        <begin position="1"/>
        <end position="40"/>
    </location>
</feature>
<dbReference type="CDD" id="cd02440">
    <property type="entry name" value="AdoMet_MTases"/>
    <property type="match status" value="1"/>
</dbReference>
<accession>A0AAN8EF64</accession>